<protein>
    <submittedName>
        <fullName evidence="2">Uncharacterized protein</fullName>
    </submittedName>
</protein>
<evidence type="ECO:0000256" key="1">
    <source>
        <dbReference type="SAM" id="MobiDB-lite"/>
    </source>
</evidence>
<dbReference type="Proteomes" id="UP001269267">
    <property type="component" value="Unassembled WGS sequence"/>
</dbReference>
<keyword evidence="3" id="KW-1185">Reference proteome</keyword>
<evidence type="ECO:0000313" key="2">
    <source>
        <dbReference type="EMBL" id="MDR5876012.1"/>
    </source>
</evidence>
<sequence length="386" mass="38403">MLAQTFQTSDSIDGRGGNDTFNLTVTADADLPAGVDVSSVEVVNLVSDGTGQVTNLDATSFAGAEQVWQVNDANDIAGVAEGQAAGFRDTAATATVTFTGESGVVALDNVDDGSALDVAGTSLTSVSISGSVDDDGATPAGPGSLTVTDSSTSGTGGAVGVTEVTGEFSSDVLLDISDFTAATSVDLSASTGAIGNAGTSTNVSLLTDLETFVSGSGNDNITAAISDEADTSFDLGEGNDTFTLNGTGDTNNTATSVTLGEGNDTFVVDTALTNVADVTDFAAGMITVEDFNASEDVIDVSALGGRDVLTNTEQANITAAADLEAALDLASTATTQGEYSVFDFGGDAYIFNEVAVGDTGFENGDGLIKLTGMSVADIDAGVNFLA</sequence>
<accession>A0ABU1GFB6</accession>
<dbReference type="InterPro" id="IPR011049">
    <property type="entry name" value="Serralysin-like_metalloprot_C"/>
</dbReference>
<comment type="caution">
    <text evidence="2">The sequence shown here is derived from an EMBL/GenBank/DDBJ whole genome shotgun (WGS) entry which is preliminary data.</text>
</comment>
<proteinExistence type="predicted"/>
<organism evidence="2 3">
    <name type="scientific">Vreelandella gomseomensis</name>
    <dbReference type="NCBI Taxonomy" id="370766"/>
    <lineage>
        <taxon>Bacteria</taxon>
        <taxon>Pseudomonadati</taxon>
        <taxon>Pseudomonadota</taxon>
        <taxon>Gammaproteobacteria</taxon>
        <taxon>Oceanospirillales</taxon>
        <taxon>Halomonadaceae</taxon>
        <taxon>Vreelandella</taxon>
    </lineage>
</organism>
<evidence type="ECO:0000313" key="3">
    <source>
        <dbReference type="Proteomes" id="UP001269267"/>
    </source>
</evidence>
<dbReference type="EMBL" id="JARWAI010000010">
    <property type="protein sequence ID" value="MDR5876012.1"/>
    <property type="molecule type" value="Genomic_DNA"/>
</dbReference>
<gene>
    <name evidence="2" type="ORF">QC815_13915</name>
</gene>
<dbReference type="RefSeq" id="WP_310540396.1">
    <property type="nucleotide sequence ID" value="NZ_JARWAI010000010.1"/>
</dbReference>
<reference evidence="2 3" key="1">
    <citation type="submission" date="2023-04" db="EMBL/GenBank/DDBJ databases">
        <title>A long-awaited taxogenomic arrangement of the family Halomonadaceae.</title>
        <authorList>
            <person name="De La Haba R."/>
            <person name="Chuvochina M."/>
            <person name="Wittouck S."/>
            <person name="Arahal D.R."/>
            <person name="Sanchez-Porro C."/>
            <person name="Hugenholtz P."/>
            <person name="Ventosa A."/>
        </authorList>
    </citation>
    <scope>NUCLEOTIDE SEQUENCE [LARGE SCALE GENOMIC DNA]</scope>
    <source>
        <strain evidence="2 3">DSM 18042</strain>
    </source>
</reference>
<dbReference type="Gene3D" id="2.150.10.10">
    <property type="entry name" value="Serralysin-like metalloprotease, C-terminal"/>
    <property type="match status" value="1"/>
</dbReference>
<feature type="compositionally biased region" description="Low complexity" evidence="1">
    <location>
        <begin position="143"/>
        <end position="153"/>
    </location>
</feature>
<feature type="region of interest" description="Disordered" evidence="1">
    <location>
        <begin position="129"/>
        <end position="157"/>
    </location>
</feature>
<name>A0ABU1GFB6_9GAMM</name>